<dbReference type="Gene3D" id="1.10.10.10">
    <property type="entry name" value="Winged helix-like DNA-binding domain superfamily/Winged helix DNA-binding domain"/>
    <property type="match status" value="1"/>
</dbReference>
<name>A0A538UBM6_UNCEI</name>
<reference evidence="2 3" key="1">
    <citation type="journal article" date="2019" name="Nat. Microbiol.">
        <title>Mediterranean grassland soil C-N compound turnover is dependent on rainfall and depth, and is mediated by genomically divergent microorganisms.</title>
        <authorList>
            <person name="Diamond S."/>
            <person name="Andeer P.F."/>
            <person name="Li Z."/>
            <person name="Crits-Christoph A."/>
            <person name="Burstein D."/>
            <person name="Anantharaman K."/>
            <person name="Lane K.R."/>
            <person name="Thomas B.C."/>
            <person name="Pan C."/>
            <person name="Northen T.R."/>
            <person name="Banfield J.F."/>
        </authorList>
    </citation>
    <scope>NUCLEOTIDE SEQUENCE [LARGE SCALE GENOMIC DNA]</scope>
    <source>
        <strain evidence="2">WS_10</strain>
    </source>
</reference>
<dbReference type="SMART" id="SM00418">
    <property type="entry name" value="HTH_ARSR"/>
    <property type="match status" value="1"/>
</dbReference>
<accession>A0A538UBM6</accession>
<evidence type="ECO:0000313" key="2">
    <source>
        <dbReference type="EMBL" id="TMQ73296.1"/>
    </source>
</evidence>
<dbReference type="EMBL" id="VBPA01000013">
    <property type="protein sequence ID" value="TMQ73296.1"/>
    <property type="molecule type" value="Genomic_DNA"/>
</dbReference>
<dbReference type="GO" id="GO:0003700">
    <property type="term" value="F:DNA-binding transcription factor activity"/>
    <property type="evidence" value="ECO:0007669"/>
    <property type="project" value="InterPro"/>
</dbReference>
<evidence type="ECO:0000259" key="1">
    <source>
        <dbReference type="SMART" id="SM00418"/>
    </source>
</evidence>
<dbReference type="AlphaFoldDB" id="A0A538UBM6"/>
<comment type="caution">
    <text evidence="2">The sequence shown here is derived from an EMBL/GenBank/DDBJ whole genome shotgun (WGS) entry which is preliminary data.</text>
</comment>
<protein>
    <recommendedName>
        <fullName evidence="1">HTH arsR-type domain-containing protein</fullName>
    </recommendedName>
</protein>
<feature type="domain" description="HTH arsR-type" evidence="1">
    <location>
        <begin position="54"/>
        <end position="136"/>
    </location>
</feature>
<dbReference type="InterPro" id="IPR001845">
    <property type="entry name" value="HTH_ArsR_DNA-bd_dom"/>
</dbReference>
<evidence type="ECO:0000313" key="3">
    <source>
        <dbReference type="Proteomes" id="UP000319836"/>
    </source>
</evidence>
<organism evidence="2 3">
    <name type="scientific">Eiseniibacteriota bacterium</name>
    <dbReference type="NCBI Taxonomy" id="2212470"/>
    <lineage>
        <taxon>Bacteria</taxon>
        <taxon>Candidatus Eiseniibacteriota</taxon>
    </lineage>
</organism>
<dbReference type="CDD" id="cd00090">
    <property type="entry name" value="HTH_ARSR"/>
    <property type="match status" value="1"/>
</dbReference>
<gene>
    <name evidence="2" type="ORF">E6K80_00535</name>
</gene>
<dbReference type="InterPro" id="IPR036390">
    <property type="entry name" value="WH_DNA-bd_sf"/>
</dbReference>
<dbReference type="Proteomes" id="UP000319836">
    <property type="component" value="Unassembled WGS sequence"/>
</dbReference>
<dbReference type="InterPro" id="IPR036388">
    <property type="entry name" value="WH-like_DNA-bd_sf"/>
</dbReference>
<dbReference type="InterPro" id="IPR011991">
    <property type="entry name" value="ArsR-like_HTH"/>
</dbReference>
<dbReference type="Pfam" id="PF12840">
    <property type="entry name" value="HTH_20"/>
    <property type="match status" value="1"/>
</dbReference>
<sequence length="241" mass="25995">MNKAAIVNGGSGRVGCARPGADERGRRAFLEDGDRPMAARGAGRESARHAGQLARLRALAHPLRFRVFQEFAGHRRTTRQVAEILGEPPTRLYHHVNLLERAGLLRLVETRPNRGATEKYYEVAAPRAGARRRASPGTAAARRAQAELASLVFDEARLELLAAIESHGAGGGAGAKDVTTVARTLLTGGPAQMIRLRKQIIDLIRRHARAQKRGAARAATDGADCWSLTFAILPRRGAPKS</sequence>
<proteinExistence type="predicted"/>
<dbReference type="SUPFAM" id="SSF46785">
    <property type="entry name" value="Winged helix' DNA-binding domain"/>
    <property type="match status" value="1"/>
</dbReference>